<keyword evidence="3 5" id="KW-0347">Helicase</keyword>
<keyword evidence="9" id="KW-1185">Reference proteome</keyword>
<reference evidence="8" key="1">
    <citation type="journal article" date="2014" name="Int. J. Syst. Evol. Microbiol.">
        <title>Complete genome sequence of Corynebacterium casei LMG S-19264T (=DSM 44701T), isolated from a smear-ripened cheese.</title>
        <authorList>
            <consortium name="US DOE Joint Genome Institute (JGI-PGF)"/>
            <person name="Walter F."/>
            <person name="Albersmeier A."/>
            <person name="Kalinowski J."/>
            <person name="Ruckert C."/>
        </authorList>
    </citation>
    <scope>NUCLEOTIDE SEQUENCE</scope>
    <source>
        <strain evidence="8">CGMCC 1.12698</strain>
    </source>
</reference>
<dbReference type="GO" id="GO:0005524">
    <property type="term" value="F:ATP binding"/>
    <property type="evidence" value="ECO:0007669"/>
    <property type="project" value="UniProtKB-UniRule"/>
</dbReference>
<dbReference type="Proteomes" id="UP000605259">
    <property type="component" value="Unassembled WGS sequence"/>
</dbReference>
<dbReference type="InterPro" id="IPR048228">
    <property type="entry name" value="HelD_bacillota"/>
</dbReference>
<dbReference type="SUPFAM" id="SSF52540">
    <property type="entry name" value="P-loop containing nucleoside triphosphate hydrolases"/>
    <property type="match status" value="1"/>
</dbReference>
<evidence type="ECO:0000256" key="4">
    <source>
        <dbReference type="ARBA" id="ARBA00022840"/>
    </source>
</evidence>
<dbReference type="GO" id="GO:0000725">
    <property type="term" value="P:recombinational repair"/>
    <property type="evidence" value="ECO:0007669"/>
    <property type="project" value="TreeGrafter"/>
</dbReference>
<name>A0A917ENG4_9BACI</name>
<evidence type="ECO:0000256" key="6">
    <source>
        <dbReference type="SAM" id="Coils"/>
    </source>
</evidence>
<dbReference type="EMBL" id="BMFK01000001">
    <property type="protein sequence ID" value="GGE59576.1"/>
    <property type="molecule type" value="Genomic_DNA"/>
</dbReference>
<dbReference type="Pfam" id="PF13538">
    <property type="entry name" value="UvrD_C_2"/>
    <property type="match status" value="1"/>
</dbReference>
<gene>
    <name evidence="8" type="primary">helD</name>
    <name evidence="8" type="ORF">GCM10007140_07360</name>
</gene>
<reference evidence="8" key="2">
    <citation type="submission" date="2020-09" db="EMBL/GenBank/DDBJ databases">
        <authorList>
            <person name="Sun Q."/>
            <person name="Zhou Y."/>
        </authorList>
    </citation>
    <scope>NUCLEOTIDE SEQUENCE</scope>
    <source>
        <strain evidence="8">CGMCC 1.12698</strain>
    </source>
</reference>
<dbReference type="AlphaFoldDB" id="A0A917ENG4"/>
<dbReference type="InterPro" id="IPR027417">
    <property type="entry name" value="P-loop_NTPase"/>
</dbReference>
<feature type="coiled-coil region" evidence="6">
    <location>
        <begin position="1"/>
        <end position="35"/>
    </location>
</feature>
<dbReference type="PANTHER" id="PTHR11070">
    <property type="entry name" value="UVRD / RECB / PCRA DNA HELICASE FAMILY MEMBER"/>
    <property type="match status" value="1"/>
</dbReference>
<dbReference type="Pfam" id="PF00580">
    <property type="entry name" value="UvrD-helicase"/>
    <property type="match status" value="1"/>
</dbReference>
<evidence type="ECO:0000256" key="1">
    <source>
        <dbReference type="ARBA" id="ARBA00022741"/>
    </source>
</evidence>
<dbReference type="PANTHER" id="PTHR11070:SF17">
    <property type="entry name" value="DNA HELICASE IV"/>
    <property type="match status" value="1"/>
</dbReference>
<proteinExistence type="predicted"/>
<keyword evidence="6" id="KW-0175">Coiled coil</keyword>
<dbReference type="Gene3D" id="3.40.50.300">
    <property type="entry name" value="P-loop containing nucleotide triphosphate hydrolases"/>
    <property type="match status" value="3"/>
</dbReference>
<feature type="domain" description="UvrD-like helicase ATP-binding" evidence="7">
    <location>
        <begin position="208"/>
        <end position="594"/>
    </location>
</feature>
<dbReference type="GO" id="GO:0043138">
    <property type="term" value="F:3'-5' DNA helicase activity"/>
    <property type="evidence" value="ECO:0007669"/>
    <property type="project" value="TreeGrafter"/>
</dbReference>
<protein>
    <submittedName>
        <fullName evidence="8">Helicase IV</fullName>
    </submittedName>
</protein>
<organism evidence="8 9">
    <name type="scientific">Priestia taiwanensis</name>
    <dbReference type="NCBI Taxonomy" id="1347902"/>
    <lineage>
        <taxon>Bacteria</taxon>
        <taxon>Bacillati</taxon>
        <taxon>Bacillota</taxon>
        <taxon>Bacilli</taxon>
        <taxon>Bacillales</taxon>
        <taxon>Bacillaceae</taxon>
        <taxon>Priestia</taxon>
    </lineage>
</organism>
<feature type="binding site" evidence="5">
    <location>
        <begin position="229"/>
        <end position="236"/>
    </location>
    <ligand>
        <name>ATP</name>
        <dbReference type="ChEBI" id="CHEBI:30616"/>
    </ligand>
</feature>
<evidence type="ECO:0000256" key="5">
    <source>
        <dbReference type="PROSITE-ProRule" id="PRU00560"/>
    </source>
</evidence>
<sequence>MDELKIEQERVYDVIEKIERTSNDLRDKMQNVASDIIHIRKNFWEDVRVNFDNADDALETHMSLRQQTELLSERERSHQHSNSRLRVLEKLTYTPYFGRIDFLEEGEKDVDCLYIGIGSFHDEETDQFLVYDWRAPICSLYYDSSLGHASFKAPNGTIEGDIQLKRQYVIRNGQIRSMFDTGVTIGDEILQEVLGNNSDAHMKSIVATIQKEQNKIIRDEKHRILIVQGAAGSGKTSAALQRVAYLLYRYRDSLQADQILMFSPNPLFASYVSTVLPELGEENMQQATFQQFVGKKIEKHLHVEDPFSQMEDILSSPNNAKVEEMQVKASMDFMHMIDKYVTQLQHDGIVFKDITFRGRTLLSAEQLTTEFYAMDHSTRIPNRMRLLAEWVMKELRMQERKERQEAWVEEEMQLLNKEDYMDAYHKTQESDNEFTGYEQEQNLLAAQVVADHFKSLYKRVKRLRFVDSFETYKQLFTRSTELPKEMCDRSLGRLNENKLSYEDATAYLYVKEVIEGLGRNASVRHLFIDEAQDYSPFQLAYLKKLFPHCKMTLLGDLHQTIHIQAMQTNFLTGNALFDPSKTETIILKRSYRSTEQIIDFTRSLIPGGHEIEPFNRKGSKPLVVNTTNIQQQVENLKKHGHGTIAIICKTEKETKEVYEEFGKSMSLSMIEKETTSLQQGVLVMPSYLAKGMEFDAVIVYDASNYVGENERNLFYTVCTRAMHELVICYTGGMSDFLKEVPASLYEHGR</sequence>
<evidence type="ECO:0000256" key="3">
    <source>
        <dbReference type="ARBA" id="ARBA00022806"/>
    </source>
</evidence>
<dbReference type="GO" id="GO:0016787">
    <property type="term" value="F:hydrolase activity"/>
    <property type="evidence" value="ECO:0007669"/>
    <property type="project" value="UniProtKB-UniRule"/>
</dbReference>
<evidence type="ECO:0000256" key="2">
    <source>
        <dbReference type="ARBA" id="ARBA00022801"/>
    </source>
</evidence>
<accession>A0A917ENG4</accession>
<dbReference type="GO" id="GO:0005829">
    <property type="term" value="C:cytosol"/>
    <property type="evidence" value="ECO:0007669"/>
    <property type="project" value="TreeGrafter"/>
</dbReference>
<dbReference type="InterPro" id="IPR014016">
    <property type="entry name" value="UvrD-like_ATP-bd"/>
</dbReference>
<dbReference type="RefSeq" id="WP_188387075.1">
    <property type="nucleotide sequence ID" value="NZ_BMFK01000001.1"/>
</dbReference>
<dbReference type="InterPro" id="IPR000212">
    <property type="entry name" value="DNA_helicase_UvrD/REP"/>
</dbReference>
<dbReference type="NCBIfam" id="NF041464">
    <property type="entry name" value="HelD_BACSU"/>
    <property type="match status" value="1"/>
</dbReference>
<dbReference type="InterPro" id="IPR027785">
    <property type="entry name" value="UvrD-like_helicase_C"/>
</dbReference>
<dbReference type="PROSITE" id="PS51198">
    <property type="entry name" value="UVRD_HELICASE_ATP_BIND"/>
    <property type="match status" value="1"/>
</dbReference>
<evidence type="ECO:0000259" key="7">
    <source>
        <dbReference type="PROSITE" id="PS51198"/>
    </source>
</evidence>
<evidence type="ECO:0000313" key="9">
    <source>
        <dbReference type="Proteomes" id="UP000605259"/>
    </source>
</evidence>
<keyword evidence="2 5" id="KW-0378">Hydrolase</keyword>
<dbReference type="GO" id="GO:0003677">
    <property type="term" value="F:DNA binding"/>
    <property type="evidence" value="ECO:0007669"/>
    <property type="project" value="InterPro"/>
</dbReference>
<comment type="caution">
    <text evidence="8">The sequence shown here is derived from an EMBL/GenBank/DDBJ whole genome shotgun (WGS) entry which is preliminary data.</text>
</comment>
<keyword evidence="1 5" id="KW-0547">Nucleotide-binding</keyword>
<keyword evidence="4 5" id="KW-0067">ATP-binding</keyword>
<evidence type="ECO:0000313" key="8">
    <source>
        <dbReference type="EMBL" id="GGE59576.1"/>
    </source>
</evidence>